<dbReference type="RefSeq" id="WP_143878390.1">
    <property type="nucleotide sequence ID" value="NZ_BAABLZ010000002.1"/>
</dbReference>
<keyword evidence="3" id="KW-1185">Reference proteome</keyword>
<dbReference type="GO" id="GO:0006635">
    <property type="term" value="P:fatty acid beta-oxidation"/>
    <property type="evidence" value="ECO:0007669"/>
    <property type="project" value="TreeGrafter"/>
</dbReference>
<dbReference type="PANTHER" id="PTHR11941:SF54">
    <property type="entry name" value="ENOYL-COA HYDRATASE, MITOCHONDRIAL"/>
    <property type="match status" value="1"/>
</dbReference>
<proteinExistence type="inferred from homology"/>
<dbReference type="Proteomes" id="UP000315891">
    <property type="component" value="Chromosome"/>
</dbReference>
<dbReference type="AlphaFoldDB" id="A0A516V2X4"/>
<accession>A0A516V2X4</accession>
<gene>
    <name evidence="2" type="ORF">FNZ56_02785</name>
</gene>
<reference evidence="2 3" key="1">
    <citation type="submission" date="2019-07" db="EMBL/GenBank/DDBJ databases">
        <title>Lysobacter weifangensis sp. nov., isolated from bensulfuron-methyl contaminated farmland soil.</title>
        <authorList>
            <person name="Zhao H."/>
        </authorList>
    </citation>
    <scope>NUCLEOTIDE SEQUENCE [LARGE SCALE GENOMIC DNA]</scope>
    <source>
        <strain evidence="2 3">CC-Bw-6</strain>
    </source>
</reference>
<evidence type="ECO:0000313" key="3">
    <source>
        <dbReference type="Proteomes" id="UP000315891"/>
    </source>
</evidence>
<dbReference type="EMBL" id="CP041742">
    <property type="protein sequence ID" value="QDQ72876.1"/>
    <property type="molecule type" value="Genomic_DNA"/>
</dbReference>
<dbReference type="SUPFAM" id="SSF52096">
    <property type="entry name" value="ClpP/crotonase"/>
    <property type="match status" value="1"/>
</dbReference>
<dbReference type="NCBIfam" id="NF006452">
    <property type="entry name" value="PRK08788.1"/>
    <property type="match status" value="1"/>
</dbReference>
<comment type="similarity">
    <text evidence="1">Belongs to the enoyl-CoA hydratase/isomerase family.</text>
</comment>
<name>A0A516V2X4_9GAMM</name>
<dbReference type="InterPro" id="IPR029045">
    <property type="entry name" value="ClpP/crotonase-like_dom_sf"/>
</dbReference>
<sequence length="290" mass="31952">MSSIERLHRTRAYPTLRVESDPSGAEHWMYMHADIQRGTRPCFRTALMDDMWSFLTSITQREGQRKPGTLRHVVIASDASAFNLGGDLELFSRLIRDNNREQLLAYARRCVDGVYHLHASLGGDVRTIALVQGDALGGGMELALACHTIVAEEGTSMGLPEVLFGLFPGMGAYSFLCKRVSPQLAEKLILEGNMYGSEELHRMGVIDVLVPKGEGEAAVQDIIRQQQRAPHAHLALNAVRAIAQPVGYDELMGITEVWVDTALELGDRSLRTMDRIVRAQSRRAGAEAAA</sequence>
<dbReference type="GO" id="GO:0003824">
    <property type="term" value="F:catalytic activity"/>
    <property type="evidence" value="ECO:0007669"/>
    <property type="project" value="UniProtKB-ARBA"/>
</dbReference>
<dbReference type="CDD" id="cd06558">
    <property type="entry name" value="crotonase-like"/>
    <property type="match status" value="1"/>
</dbReference>
<evidence type="ECO:0000256" key="1">
    <source>
        <dbReference type="ARBA" id="ARBA00005254"/>
    </source>
</evidence>
<dbReference type="OrthoDB" id="9802362at2"/>
<dbReference type="PANTHER" id="PTHR11941">
    <property type="entry name" value="ENOYL-COA HYDRATASE-RELATED"/>
    <property type="match status" value="1"/>
</dbReference>
<organism evidence="2 3">
    <name type="scientific">Pseudoluteimonas lycopersici</name>
    <dbReference type="NCBI Taxonomy" id="1324796"/>
    <lineage>
        <taxon>Bacteria</taxon>
        <taxon>Pseudomonadati</taxon>
        <taxon>Pseudomonadota</taxon>
        <taxon>Gammaproteobacteria</taxon>
        <taxon>Lysobacterales</taxon>
        <taxon>Lysobacteraceae</taxon>
        <taxon>Pseudoluteimonas</taxon>
    </lineage>
</organism>
<dbReference type="Gene3D" id="3.90.226.10">
    <property type="entry name" value="2-enoyl-CoA Hydratase, Chain A, domain 1"/>
    <property type="match status" value="1"/>
</dbReference>
<dbReference type="Gene3D" id="6.20.390.30">
    <property type="match status" value="1"/>
</dbReference>
<dbReference type="Pfam" id="PF00378">
    <property type="entry name" value="ECH_1"/>
    <property type="match status" value="1"/>
</dbReference>
<protein>
    <submittedName>
        <fullName evidence="2">Enoyl-CoA hydratase</fullName>
    </submittedName>
</protein>
<dbReference type="InterPro" id="IPR001753">
    <property type="entry name" value="Enoyl-CoA_hydra/iso"/>
</dbReference>
<evidence type="ECO:0000313" key="2">
    <source>
        <dbReference type="EMBL" id="QDQ72876.1"/>
    </source>
</evidence>